<keyword evidence="1" id="KW-0732">Signal</keyword>
<dbReference type="EMBL" id="MASQ01000063">
    <property type="protein sequence ID" value="OCB03513.1"/>
    <property type="molecule type" value="Genomic_DNA"/>
</dbReference>
<feature type="signal peptide" evidence="1">
    <location>
        <begin position="1"/>
        <end position="35"/>
    </location>
</feature>
<comment type="caution">
    <text evidence="2">The sequence shown here is derived from an EMBL/GenBank/DDBJ whole genome shotgun (WGS) entry which is preliminary data.</text>
</comment>
<reference evidence="2 3" key="1">
    <citation type="submission" date="2016-07" db="EMBL/GenBank/DDBJ databases">
        <title>Draft genome of a psychrotolerant acidophile Acidithiobacillus ferrivorans strain YL15.</title>
        <authorList>
            <person name="Peng T."/>
            <person name="Ma L."/>
            <person name="Nan M."/>
            <person name="An N."/>
            <person name="Wang M."/>
            <person name="Qiu G."/>
            <person name="Zeng W."/>
        </authorList>
    </citation>
    <scope>NUCLEOTIDE SEQUENCE [LARGE SCALE GENOMIC DNA]</scope>
    <source>
        <strain evidence="2 3">YL15</strain>
    </source>
</reference>
<sequence length="108" mass="11808">MIKPLVFAVRPRWLAFAGRVVFACGLACAPVAAWADDGPSLGLVIPGLSVFLGNAPGYYAPPPPVYYAPPPPPPGYYVAARPARVYGPRRWERRGPPPWAGRWRHDDD</sequence>
<accession>A0A1B9C0S5</accession>
<evidence type="ECO:0000313" key="2">
    <source>
        <dbReference type="EMBL" id="OCB03513.1"/>
    </source>
</evidence>
<evidence type="ECO:0000313" key="3">
    <source>
        <dbReference type="Proteomes" id="UP000093129"/>
    </source>
</evidence>
<protein>
    <submittedName>
        <fullName evidence="2">Uncharacterized protein</fullName>
    </submittedName>
</protein>
<feature type="chain" id="PRO_5010944035" evidence="1">
    <location>
        <begin position="36"/>
        <end position="108"/>
    </location>
</feature>
<dbReference type="AlphaFoldDB" id="A0A1B9C0S5"/>
<organism evidence="2 3">
    <name type="scientific">Acidithiobacillus ferrivorans</name>
    <dbReference type="NCBI Taxonomy" id="160808"/>
    <lineage>
        <taxon>Bacteria</taxon>
        <taxon>Pseudomonadati</taxon>
        <taxon>Pseudomonadota</taxon>
        <taxon>Acidithiobacillia</taxon>
        <taxon>Acidithiobacillales</taxon>
        <taxon>Acidithiobacillaceae</taxon>
        <taxon>Acidithiobacillus</taxon>
    </lineage>
</organism>
<name>A0A1B9C0S5_9PROT</name>
<gene>
    <name evidence="2" type="ORF">BBC27_07470</name>
</gene>
<evidence type="ECO:0000256" key="1">
    <source>
        <dbReference type="SAM" id="SignalP"/>
    </source>
</evidence>
<proteinExistence type="predicted"/>
<dbReference type="RefSeq" id="WP_014030392.1">
    <property type="nucleotide sequence ID" value="NZ_JAAZUD010000045.1"/>
</dbReference>
<dbReference type="Proteomes" id="UP000093129">
    <property type="component" value="Unassembled WGS sequence"/>
</dbReference>